<reference evidence="2 3" key="1">
    <citation type="journal article" date="2014" name="Int. J. Syst. Evol. Microbiol.">
        <title>Complete genome sequence of Corynebacterium casei LMG S-19264T (=DSM 44701T), isolated from a smear-ripened cheese.</title>
        <authorList>
            <consortium name="US DOE Joint Genome Institute (JGI-PGF)"/>
            <person name="Walter F."/>
            <person name="Albersmeier A."/>
            <person name="Kalinowski J."/>
            <person name="Ruckert C."/>
        </authorList>
    </citation>
    <scope>NUCLEOTIDE SEQUENCE [LARGE SCALE GENOMIC DNA]</scope>
    <source>
        <strain evidence="2 3">KCTC 12285</strain>
    </source>
</reference>
<evidence type="ECO:0000256" key="1">
    <source>
        <dbReference type="SAM" id="Phobius"/>
    </source>
</evidence>
<protein>
    <recommendedName>
        <fullName evidence="4">DUF3592 domain-containing protein</fullName>
    </recommendedName>
</protein>
<keyword evidence="1" id="KW-0812">Transmembrane</keyword>
<keyword evidence="3" id="KW-1185">Reference proteome</keyword>
<feature type="transmembrane region" description="Helical" evidence="1">
    <location>
        <begin position="142"/>
        <end position="162"/>
    </location>
</feature>
<evidence type="ECO:0008006" key="4">
    <source>
        <dbReference type="Google" id="ProtNLM"/>
    </source>
</evidence>
<feature type="transmembrane region" description="Helical" evidence="1">
    <location>
        <begin position="35"/>
        <end position="60"/>
    </location>
</feature>
<sequence length="184" mass="21256">MSPIVLYYIPFGIFILTILFLFYKGGRKIKNNYGLLFFILGLLLTFGGIYLLSSSIYYVVFGNKTWGEIINYEMSYTTNEDNSQNTLFSPIFSYLDQDNIEHSFKSKIQFESTEDISLGTKKKIYYLEGVKNSGFYNSFSHWFGSLLAILIGGITLYILYVFTPTQVEKDLKAKKINTKNRSFL</sequence>
<gene>
    <name evidence="2" type="ORF">GCM10007384_20710</name>
</gene>
<keyword evidence="1" id="KW-1133">Transmembrane helix</keyword>
<comment type="caution">
    <text evidence="2">The sequence shown here is derived from an EMBL/GenBank/DDBJ whole genome shotgun (WGS) entry which is preliminary data.</text>
</comment>
<organism evidence="2 3">
    <name type="scientific">Aquimarina muelleri</name>
    <dbReference type="NCBI Taxonomy" id="279356"/>
    <lineage>
        <taxon>Bacteria</taxon>
        <taxon>Pseudomonadati</taxon>
        <taxon>Bacteroidota</taxon>
        <taxon>Flavobacteriia</taxon>
        <taxon>Flavobacteriales</taxon>
        <taxon>Flavobacteriaceae</taxon>
        <taxon>Aquimarina</taxon>
    </lineage>
</organism>
<evidence type="ECO:0000313" key="3">
    <source>
        <dbReference type="Proteomes" id="UP000601108"/>
    </source>
</evidence>
<dbReference type="AlphaFoldDB" id="A0A918N3E8"/>
<evidence type="ECO:0000313" key="2">
    <source>
        <dbReference type="EMBL" id="GGX19226.1"/>
    </source>
</evidence>
<dbReference type="RefSeq" id="WP_027413946.1">
    <property type="nucleotide sequence ID" value="NZ_BMWS01000012.1"/>
</dbReference>
<accession>A0A918N3E8</accession>
<dbReference type="Proteomes" id="UP000601108">
    <property type="component" value="Unassembled WGS sequence"/>
</dbReference>
<feature type="transmembrane region" description="Helical" evidence="1">
    <location>
        <begin position="6"/>
        <end position="23"/>
    </location>
</feature>
<dbReference type="EMBL" id="BMWS01000012">
    <property type="protein sequence ID" value="GGX19226.1"/>
    <property type="molecule type" value="Genomic_DNA"/>
</dbReference>
<keyword evidence="1" id="KW-0472">Membrane</keyword>
<name>A0A918N3E8_9FLAO</name>
<proteinExistence type="predicted"/>